<keyword evidence="1" id="KW-0472">Membrane</keyword>
<gene>
    <name evidence="2" type="ORF">LMG28688_05210</name>
</gene>
<accession>A0A6J5GH16</accession>
<feature type="transmembrane region" description="Helical" evidence="1">
    <location>
        <begin position="6"/>
        <end position="28"/>
    </location>
</feature>
<evidence type="ECO:0000313" key="3">
    <source>
        <dbReference type="Proteomes" id="UP000494119"/>
    </source>
</evidence>
<reference evidence="2 3" key="1">
    <citation type="submission" date="2020-04" db="EMBL/GenBank/DDBJ databases">
        <authorList>
            <person name="De Canck E."/>
        </authorList>
    </citation>
    <scope>NUCLEOTIDE SEQUENCE [LARGE SCALE GENOMIC DNA]</scope>
    <source>
        <strain evidence="2 3">LMG 28688</strain>
    </source>
</reference>
<evidence type="ECO:0000256" key="1">
    <source>
        <dbReference type="SAM" id="Phobius"/>
    </source>
</evidence>
<dbReference type="Proteomes" id="UP000494119">
    <property type="component" value="Unassembled WGS sequence"/>
</dbReference>
<evidence type="ECO:0000313" key="2">
    <source>
        <dbReference type="EMBL" id="CAB3800704.1"/>
    </source>
</evidence>
<keyword evidence="3" id="KW-1185">Reference proteome</keyword>
<proteinExistence type="predicted"/>
<sequence>MSSIVIAKFWPVIIGLGGISGVFLLGWVRTKHPGKRP</sequence>
<keyword evidence="1" id="KW-1133">Transmembrane helix</keyword>
<organism evidence="2 3">
    <name type="scientific">Paraburkholderia caffeinitolerans</name>
    <dbReference type="NCBI Taxonomy" id="1723730"/>
    <lineage>
        <taxon>Bacteria</taxon>
        <taxon>Pseudomonadati</taxon>
        <taxon>Pseudomonadota</taxon>
        <taxon>Betaproteobacteria</taxon>
        <taxon>Burkholderiales</taxon>
        <taxon>Burkholderiaceae</taxon>
        <taxon>Paraburkholderia</taxon>
    </lineage>
</organism>
<dbReference type="AlphaFoldDB" id="A0A6J5GH16"/>
<protein>
    <submittedName>
        <fullName evidence="2">Uncharacterized protein</fullName>
    </submittedName>
</protein>
<keyword evidence="1" id="KW-0812">Transmembrane</keyword>
<name>A0A6J5GH16_9BURK</name>
<dbReference type="EMBL" id="CADIKL010000033">
    <property type="protein sequence ID" value="CAB3800704.1"/>
    <property type="molecule type" value="Genomic_DNA"/>
</dbReference>